<feature type="transmembrane region" description="Helical" evidence="1">
    <location>
        <begin position="185"/>
        <end position="204"/>
    </location>
</feature>
<dbReference type="Proteomes" id="UP000464787">
    <property type="component" value="Chromosome"/>
</dbReference>
<reference evidence="2 3" key="1">
    <citation type="submission" date="2020-01" db="EMBL/GenBank/DDBJ databases">
        <title>Genome sequencing of strain KACC 21265.</title>
        <authorList>
            <person name="Heo J."/>
            <person name="Kim S.-J."/>
            <person name="Kim J.-S."/>
            <person name="Hong S.-B."/>
            <person name="Kwon S.-W."/>
        </authorList>
    </citation>
    <scope>NUCLEOTIDE SEQUENCE [LARGE SCALE GENOMIC DNA]</scope>
    <source>
        <strain evidence="2 3">KACC 21265</strain>
    </source>
</reference>
<keyword evidence="1" id="KW-0472">Membrane</keyword>
<protein>
    <recommendedName>
        <fullName evidence="4">Glycosyltransferase RgtA/B/C/D-like domain-containing protein</fullName>
    </recommendedName>
</protein>
<feature type="transmembrane region" description="Helical" evidence="1">
    <location>
        <begin position="157"/>
        <end position="179"/>
    </location>
</feature>
<feature type="transmembrane region" description="Helical" evidence="1">
    <location>
        <begin position="128"/>
        <end position="150"/>
    </location>
</feature>
<gene>
    <name evidence="2" type="ORF">GT347_16180</name>
</gene>
<dbReference type="EMBL" id="CP047650">
    <property type="protein sequence ID" value="QHI99381.1"/>
    <property type="molecule type" value="Genomic_DNA"/>
</dbReference>
<feature type="transmembrane region" description="Helical" evidence="1">
    <location>
        <begin position="295"/>
        <end position="316"/>
    </location>
</feature>
<feature type="transmembrane region" description="Helical" evidence="1">
    <location>
        <begin position="101"/>
        <end position="122"/>
    </location>
</feature>
<feature type="transmembrane region" description="Helical" evidence="1">
    <location>
        <begin position="216"/>
        <end position="239"/>
    </location>
</feature>
<dbReference type="AlphaFoldDB" id="A0A857J8I3"/>
<feature type="transmembrane region" description="Helical" evidence="1">
    <location>
        <begin position="259"/>
        <end position="283"/>
    </location>
</feature>
<feature type="transmembrane region" description="Helical" evidence="1">
    <location>
        <begin position="356"/>
        <end position="374"/>
    </location>
</feature>
<evidence type="ECO:0008006" key="4">
    <source>
        <dbReference type="Google" id="ProtNLM"/>
    </source>
</evidence>
<dbReference type="RefSeq" id="WP_160553194.1">
    <property type="nucleotide sequence ID" value="NZ_CP047650.1"/>
</dbReference>
<name>A0A857J8I3_9BURK</name>
<keyword evidence="1" id="KW-1133">Transmembrane helix</keyword>
<evidence type="ECO:0000313" key="2">
    <source>
        <dbReference type="EMBL" id="QHI99381.1"/>
    </source>
</evidence>
<accession>A0A857J8I3</accession>
<organism evidence="2 3">
    <name type="scientific">Xylophilus rhododendri</name>
    <dbReference type="NCBI Taxonomy" id="2697032"/>
    <lineage>
        <taxon>Bacteria</taxon>
        <taxon>Pseudomonadati</taxon>
        <taxon>Pseudomonadota</taxon>
        <taxon>Betaproteobacteria</taxon>
        <taxon>Burkholderiales</taxon>
        <taxon>Xylophilus</taxon>
    </lineage>
</organism>
<feature type="transmembrane region" description="Helical" evidence="1">
    <location>
        <begin position="20"/>
        <end position="38"/>
    </location>
</feature>
<proteinExistence type="predicted"/>
<sequence>MPTYPSPKENSLKHIPSFQLTLKFLAVGMVVYWCLPLFSSEHREQFTAHLQAMAVLLAQQGSLNNYDPARALIGEFIFLTRPGTVDILAAANRLFDYGGNAAFRLLVGSSLAALMASASAFSARQGRIPFLTAVFACFLIPGLVEIGYFFNDNVVSAAFASLAVFSIFIANPSIAVVVAGGLAGMAILCRMDAVLAMPMLMLLFAQRPQRPTACALRLLLMVTVAGAIQLAAAPVNGAGFLDSLRISRLFTEKHMTDNWLRGALPLVFFLGAVAPPLLVLGAWTRWKEKPAGLRGWIWATAFYFYPLLVVAITLRVATDSRYFMPLLAPVLALHTGTGIQTVLSWLRGSDLRRRRLAIACIGLAAVVLAAPPALSSMRDGPRVMIGRLWDSMFYLRWQDATRQDLQTARALATDAERHRVATVVTTHFNDDYYLRLRLIEDGYREAPVIPSCRPLSLYRRGSQEIWHVRMYPSYFVPPFPHEVAAALPLLGAGRCAPLLASQAFWLSTVGHVPGESRLNGIVDADFAGAPVIGLGQVADDMLRRTAEPKLHYEVMRTTQVNLQRIDSLTAGATRSLSAYAARSGDNVDAMLDRYEDSFRPR</sequence>
<evidence type="ECO:0000256" key="1">
    <source>
        <dbReference type="SAM" id="Phobius"/>
    </source>
</evidence>
<dbReference type="KEGG" id="xyk:GT347_16180"/>
<evidence type="ECO:0000313" key="3">
    <source>
        <dbReference type="Proteomes" id="UP000464787"/>
    </source>
</evidence>
<keyword evidence="1" id="KW-0812">Transmembrane</keyword>
<keyword evidence="3" id="KW-1185">Reference proteome</keyword>
<feature type="transmembrane region" description="Helical" evidence="1">
    <location>
        <begin position="322"/>
        <end position="344"/>
    </location>
</feature>